<dbReference type="InterPro" id="IPR027417">
    <property type="entry name" value="P-loop_NTPase"/>
</dbReference>
<feature type="domain" description="TraG P-loop" evidence="2">
    <location>
        <begin position="238"/>
        <end position="541"/>
    </location>
</feature>
<dbReference type="Pfam" id="PF19044">
    <property type="entry name" value="P-loop_TraG"/>
    <property type="match status" value="1"/>
</dbReference>
<dbReference type="NCBIfam" id="NF045971">
    <property type="entry name" value="conju_CD1110"/>
    <property type="match status" value="1"/>
</dbReference>
<feature type="compositionally biased region" description="Acidic residues" evidence="1">
    <location>
        <begin position="615"/>
        <end position="624"/>
    </location>
</feature>
<comment type="caution">
    <text evidence="3">The sequence shown here is derived from an EMBL/GenBank/DDBJ whole genome shotgun (WGS) entry which is preliminary data.</text>
</comment>
<protein>
    <submittedName>
        <fullName evidence="3">Conjugal transfer protein TraC</fullName>
    </submittedName>
</protein>
<dbReference type="Gene3D" id="1.10.8.730">
    <property type="match status" value="1"/>
</dbReference>
<evidence type="ECO:0000256" key="1">
    <source>
        <dbReference type="SAM" id="MobiDB-lite"/>
    </source>
</evidence>
<accession>A0A1G2H711</accession>
<dbReference type="AlphaFoldDB" id="A0A1G2H711"/>
<dbReference type="InterPro" id="IPR051162">
    <property type="entry name" value="T4SS_component"/>
</dbReference>
<reference evidence="3 4" key="1">
    <citation type="journal article" date="2016" name="Nat. Commun.">
        <title>Thousands of microbial genomes shed light on interconnected biogeochemical processes in an aquifer system.</title>
        <authorList>
            <person name="Anantharaman K."/>
            <person name="Brown C.T."/>
            <person name="Hug L.A."/>
            <person name="Sharon I."/>
            <person name="Castelle C.J."/>
            <person name="Probst A.J."/>
            <person name="Thomas B.C."/>
            <person name="Singh A."/>
            <person name="Wilkins M.J."/>
            <person name="Karaoz U."/>
            <person name="Brodie E.L."/>
            <person name="Williams K.H."/>
            <person name="Hubbard S.S."/>
            <person name="Banfield J.F."/>
        </authorList>
    </citation>
    <scope>NUCLEOTIDE SEQUENCE [LARGE SCALE GENOMIC DNA]</scope>
</reference>
<feature type="compositionally biased region" description="Polar residues" evidence="1">
    <location>
        <begin position="591"/>
        <end position="614"/>
    </location>
</feature>
<dbReference type="PANTHER" id="PTHR30121">
    <property type="entry name" value="UNCHARACTERIZED PROTEIN YJGR-RELATED"/>
    <property type="match status" value="1"/>
</dbReference>
<evidence type="ECO:0000259" key="2">
    <source>
        <dbReference type="Pfam" id="PF19044"/>
    </source>
</evidence>
<feature type="region of interest" description="Disordered" evidence="1">
    <location>
        <begin position="591"/>
        <end position="624"/>
    </location>
</feature>
<proteinExistence type="predicted"/>
<sequence length="624" mass="70995">MFKNGAKNKQEEPKSAIETLRDIIAPSAVEVGSNYIKIGSKYAKTMFVFTYPKYLTVNWLAPLINMDQPLDISFFIHPYPTEKVMRDLLKQLTTVSAEMMEREEKGLVRDPVLEAAYQNIEDLRDKLQTAEEKMFKFGLYITIYGDSPRKLDQLENELRAILESRMVYIKPALYQQKEGFTSTLPIGYDELLIHNELNTSPLSSTFPFVSFDLTSDKGILYGINRHNSSLILFDRFSLENANSVIFAKSGSGKSYFTKLEVLRCMMMGVDVIVIDPENEYQFLAETVGGSFFKISLTSEHHINPFDVPITGEDESSSDVLRNTIINLTALLRVMLGDMTPEEESVLDSAITETYLSRDITQDRRDISDITPPLMTDLKTILSSMEGGESLSIRLQRYTEGIYSGFLNQYTNVNLDNQLVVFNIRDMEEQLRPVAMFIVLNYIWTEVRKNLKKRMLVVDEAWWMMQHDDSAAFLFSIAKRARKYYLGLTTITQDVGDFIASPYGKPIVTNSSIQLLLRQSPASIDVVQSTFNLTDEEKFLLLESTVGEGLFFAGNKHVAIKIIASYTEDQIITSDPEQLLRIEKAKEELLQTNELPKSSLNRDGQNPEIQIQQGTDIEEESDDTA</sequence>
<dbReference type="STRING" id="1802158.A2827_02595"/>
<evidence type="ECO:0000313" key="4">
    <source>
        <dbReference type="Proteomes" id="UP000177932"/>
    </source>
</evidence>
<organism evidence="3 4">
    <name type="scientific">Candidatus Spechtbacteria bacterium RIFCSPHIGHO2_01_FULL_43_30</name>
    <dbReference type="NCBI Taxonomy" id="1802158"/>
    <lineage>
        <taxon>Bacteria</taxon>
        <taxon>Candidatus Spechtiibacteriota</taxon>
    </lineage>
</organism>
<gene>
    <name evidence="3" type="ORF">A2827_02595</name>
</gene>
<evidence type="ECO:0000313" key="3">
    <source>
        <dbReference type="EMBL" id="OGZ58090.1"/>
    </source>
</evidence>
<dbReference type="EMBL" id="MHOD01000014">
    <property type="protein sequence ID" value="OGZ58090.1"/>
    <property type="molecule type" value="Genomic_DNA"/>
</dbReference>
<dbReference type="SUPFAM" id="SSF52540">
    <property type="entry name" value="P-loop containing nucleoside triphosphate hydrolases"/>
    <property type="match status" value="1"/>
</dbReference>
<dbReference type="Gene3D" id="3.40.50.300">
    <property type="entry name" value="P-loop containing nucleotide triphosphate hydrolases"/>
    <property type="match status" value="1"/>
</dbReference>
<dbReference type="Proteomes" id="UP000177932">
    <property type="component" value="Unassembled WGS sequence"/>
</dbReference>
<dbReference type="PANTHER" id="PTHR30121:SF6">
    <property type="entry name" value="SLR6007 PROTEIN"/>
    <property type="match status" value="1"/>
</dbReference>
<dbReference type="InterPro" id="IPR043964">
    <property type="entry name" value="P-loop_TraG"/>
</dbReference>
<name>A0A1G2H711_9BACT</name>